<name>A0ABX6QUQ7_9VIBR</name>
<accession>A0ABX6QUQ7</accession>
<reference evidence="1 2" key="1">
    <citation type="journal article" date="2020" name="J. Nat. Prod.">
        <title>Genomics-Metabolomics Profiling Disclosed Marine Vibrio spartinae 3.6 as a Producer of a New Branched Side Chain Prodigiosin.</title>
        <authorList>
            <person name="Vitale G.A."/>
            <person name="Sciarretta M."/>
            <person name="Palma Esposito F."/>
            <person name="January G.G."/>
            <person name="Giaccio M."/>
            <person name="Bunk B."/>
            <person name="Sproer C."/>
            <person name="Bajerski F."/>
            <person name="Power D."/>
            <person name="Festa C."/>
            <person name="Monti M.C."/>
            <person name="D'Auria M.V."/>
            <person name="de Pascale D."/>
        </authorList>
    </citation>
    <scope>NUCLEOTIDE SEQUENCE [LARGE SCALE GENOMIC DNA]</scope>
    <source>
        <strain evidence="1 2">3.6</strain>
    </source>
</reference>
<dbReference type="Gene3D" id="3.20.20.70">
    <property type="entry name" value="Aldolase class I"/>
    <property type="match status" value="1"/>
</dbReference>
<protein>
    <recommendedName>
        <fullName evidence="3">Molybdenum cofactor biosynthesis protein A</fullName>
    </recommendedName>
</protein>
<dbReference type="PANTHER" id="PTHR11228">
    <property type="entry name" value="RADICAL SAM DOMAIN PROTEIN"/>
    <property type="match status" value="1"/>
</dbReference>
<keyword evidence="2" id="KW-1185">Reference proteome</keyword>
<evidence type="ECO:0000313" key="2">
    <source>
        <dbReference type="Proteomes" id="UP000515264"/>
    </source>
</evidence>
<sequence>MKNKNKSNLCTAGSSYVHIYPNGDIFRCMKDYNTRKEPITNINKIIAGDKLFKKPVSCSHKVCDVYCDADWSTKWLLEDEQVITKVPANEWDGVTSKHPWSEQELTPYSPPKYLSIVWTPALQCNYTCEYCGCAAGHKKIATAFPSAEPKAPEEQWMDVFKILKERYPWGYLQTNGGEPLLSPSTIPVLKLMSDQWAINLVTNGSIKITELVRQKMPAYNEKDDFGLSITLSLHPSSRGFNWDLFLGKALMLKNEGYLRCINYVGWPEQLYLFSHYKKIFKEYDIDVYLQPWMGEDNRGFIGYTDAENKYVSEHVGASRSSNTLLLNDYANEEDYSSILKIIDYSISKNVINLTIDTQNSGTKDWDSEHIKIGARLLKPNGNNTPVREYRLGLVEPLIAKSNRINKFCIDLNGIKKEEHNLILDVVYEGKFWFSERGAKTIKLFLKNDDNNWEIRK</sequence>
<evidence type="ECO:0008006" key="3">
    <source>
        <dbReference type="Google" id="ProtNLM"/>
    </source>
</evidence>
<gene>
    <name evidence="1" type="ORF">Vspart_00186</name>
</gene>
<dbReference type="PANTHER" id="PTHR11228:SF7">
    <property type="entry name" value="PQQA PEPTIDE CYCLASE"/>
    <property type="match status" value="1"/>
</dbReference>
<dbReference type="InterPro" id="IPR058240">
    <property type="entry name" value="rSAM_sf"/>
</dbReference>
<dbReference type="InterPro" id="IPR013785">
    <property type="entry name" value="Aldolase_TIM"/>
</dbReference>
<evidence type="ECO:0000313" key="1">
    <source>
        <dbReference type="EMBL" id="QMV12981.1"/>
    </source>
</evidence>
<organism evidence="1 2">
    <name type="scientific">Vibrio spartinae</name>
    <dbReference type="NCBI Taxonomy" id="1918945"/>
    <lineage>
        <taxon>Bacteria</taxon>
        <taxon>Pseudomonadati</taxon>
        <taxon>Pseudomonadota</taxon>
        <taxon>Gammaproteobacteria</taxon>
        <taxon>Vibrionales</taxon>
        <taxon>Vibrionaceae</taxon>
        <taxon>Vibrio</taxon>
    </lineage>
</organism>
<dbReference type="Proteomes" id="UP000515264">
    <property type="component" value="Chromosome 1"/>
</dbReference>
<dbReference type="InterPro" id="IPR050377">
    <property type="entry name" value="Radical_SAM_PqqE_MftC-like"/>
</dbReference>
<dbReference type="RefSeq" id="WP_182288049.1">
    <property type="nucleotide sequence ID" value="NZ_CP046268.1"/>
</dbReference>
<proteinExistence type="predicted"/>
<dbReference type="EMBL" id="CP046268">
    <property type="protein sequence ID" value="QMV12981.1"/>
    <property type="molecule type" value="Genomic_DNA"/>
</dbReference>
<dbReference type="SUPFAM" id="SSF102114">
    <property type="entry name" value="Radical SAM enzymes"/>
    <property type="match status" value="1"/>
</dbReference>